<dbReference type="PANTHER" id="PTHR43099:SF5">
    <property type="entry name" value="HLYC_CORC FAMILY TRANSPORTER"/>
    <property type="match status" value="1"/>
</dbReference>
<dbReference type="Pfam" id="PF01595">
    <property type="entry name" value="CNNM"/>
    <property type="match status" value="1"/>
</dbReference>
<dbReference type="Pfam" id="PF00571">
    <property type="entry name" value="CBS"/>
    <property type="match status" value="2"/>
</dbReference>
<feature type="transmembrane region" description="Helical" evidence="9">
    <location>
        <begin position="60"/>
        <end position="80"/>
    </location>
</feature>
<evidence type="ECO:0000256" key="2">
    <source>
        <dbReference type="ARBA" id="ARBA00022475"/>
    </source>
</evidence>
<protein>
    <submittedName>
        <fullName evidence="12">CNNM domain-containing protein</fullName>
    </submittedName>
</protein>
<feature type="transmembrane region" description="Helical" evidence="9">
    <location>
        <begin position="134"/>
        <end position="153"/>
    </location>
</feature>
<dbReference type="GO" id="GO:0005886">
    <property type="term" value="C:plasma membrane"/>
    <property type="evidence" value="ECO:0007669"/>
    <property type="project" value="UniProtKB-SubCell"/>
</dbReference>
<feature type="domain" description="CBS" evidence="10">
    <location>
        <begin position="225"/>
        <end position="286"/>
    </location>
</feature>
<evidence type="ECO:0000256" key="4">
    <source>
        <dbReference type="ARBA" id="ARBA00022737"/>
    </source>
</evidence>
<feature type="domain" description="CNNM transmembrane" evidence="11">
    <location>
        <begin position="2"/>
        <end position="210"/>
    </location>
</feature>
<keyword evidence="5 9" id="KW-1133">Transmembrane helix</keyword>
<evidence type="ECO:0000256" key="6">
    <source>
        <dbReference type="ARBA" id="ARBA00023136"/>
    </source>
</evidence>
<keyword evidence="3 9" id="KW-0812">Transmembrane</keyword>
<evidence type="ECO:0000256" key="1">
    <source>
        <dbReference type="ARBA" id="ARBA00004651"/>
    </source>
</evidence>
<evidence type="ECO:0000259" key="10">
    <source>
        <dbReference type="PROSITE" id="PS51371"/>
    </source>
</evidence>
<keyword evidence="13" id="KW-1185">Reference proteome</keyword>
<evidence type="ECO:0000256" key="9">
    <source>
        <dbReference type="SAM" id="Phobius"/>
    </source>
</evidence>
<feature type="domain" description="CBS" evidence="10">
    <location>
        <begin position="291"/>
        <end position="347"/>
    </location>
</feature>
<evidence type="ECO:0000313" key="12">
    <source>
        <dbReference type="EMBL" id="MFC5366188.1"/>
    </source>
</evidence>
<name>A0ABD5R8D8_9EURY</name>
<dbReference type="InterPro" id="IPR044751">
    <property type="entry name" value="Ion_transp-like_CBS"/>
</dbReference>
<dbReference type="EMBL" id="JBHSKX010000001">
    <property type="protein sequence ID" value="MFC5366188.1"/>
    <property type="molecule type" value="Genomic_DNA"/>
</dbReference>
<evidence type="ECO:0000259" key="11">
    <source>
        <dbReference type="PROSITE" id="PS51846"/>
    </source>
</evidence>
<keyword evidence="2" id="KW-1003">Cell membrane</keyword>
<evidence type="ECO:0000313" key="13">
    <source>
        <dbReference type="Proteomes" id="UP001596201"/>
    </source>
</evidence>
<dbReference type="PANTHER" id="PTHR43099">
    <property type="entry name" value="UPF0053 PROTEIN YRKA"/>
    <property type="match status" value="1"/>
</dbReference>
<dbReference type="SUPFAM" id="SSF54631">
    <property type="entry name" value="CBS-domain pair"/>
    <property type="match status" value="1"/>
</dbReference>
<dbReference type="PROSITE" id="PS51371">
    <property type="entry name" value="CBS"/>
    <property type="match status" value="2"/>
</dbReference>
<comment type="caution">
    <text evidence="12">The sequence shown here is derived from an EMBL/GenBank/DDBJ whole genome shotgun (WGS) entry which is preliminary data.</text>
</comment>
<organism evidence="12 13">
    <name type="scientific">Salinirubrum litoreum</name>
    <dbReference type="NCBI Taxonomy" id="1126234"/>
    <lineage>
        <taxon>Archaea</taxon>
        <taxon>Methanobacteriati</taxon>
        <taxon>Methanobacteriota</taxon>
        <taxon>Stenosarchaea group</taxon>
        <taxon>Halobacteria</taxon>
        <taxon>Halobacteriales</taxon>
        <taxon>Haloferacaceae</taxon>
        <taxon>Salinirubrum</taxon>
    </lineage>
</organism>
<keyword evidence="4" id="KW-0677">Repeat</keyword>
<proteinExistence type="predicted"/>
<sequence>MTPLEISLRLVAGVLLILTNGFFVAIEFALTRARQFTESEFVDGDGRLERAWEMTQDLELYLTTCQVGITASSIAVGIVAEPALAALFEPLFAGSALATIGAGAIIAYGIINLVHLTHGEQAPTYLGVERSRMVCRYGAAPLYYFYVIISPIITLGDYVAKYTLKLFGIEMTGAWLEAEEDAIESRAQLRTRLSSLLEQGELSGERHDEVVSALEAGTTEVREVMVDESDVVYLSTEVSVEENLRRVSETPHTRYPLVGESADEFVGVVYVPSILDRIEELKAGDVTFAEIAAPPMTVSADTTVSDTVDRFQAERQELALVLEDGEVLGLVTATDALETVMGELEDPLDASHDASAANRGQPTGD</sequence>
<dbReference type="InterPro" id="IPR046342">
    <property type="entry name" value="CBS_dom_sf"/>
</dbReference>
<reference evidence="12 13" key="1">
    <citation type="journal article" date="2019" name="Int. J. Syst. Evol. Microbiol.">
        <title>The Global Catalogue of Microorganisms (GCM) 10K type strain sequencing project: providing services to taxonomists for standard genome sequencing and annotation.</title>
        <authorList>
            <consortium name="The Broad Institute Genomics Platform"/>
            <consortium name="The Broad Institute Genome Sequencing Center for Infectious Disease"/>
            <person name="Wu L."/>
            <person name="Ma J."/>
        </authorList>
    </citation>
    <scope>NUCLEOTIDE SEQUENCE [LARGE SCALE GENOMIC DNA]</scope>
    <source>
        <strain evidence="12 13">CGMCC 1.12237</strain>
    </source>
</reference>
<dbReference type="InterPro" id="IPR002550">
    <property type="entry name" value="CNNM"/>
</dbReference>
<dbReference type="PROSITE" id="PS51846">
    <property type="entry name" value="CNNM"/>
    <property type="match status" value="1"/>
</dbReference>
<feature type="transmembrane region" description="Helical" evidence="9">
    <location>
        <begin position="92"/>
        <end position="114"/>
    </location>
</feature>
<dbReference type="Gene3D" id="3.10.580.10">
    <property type="entry name" value="CBS-domain"/>
    <property type="match status" value="1"/>
</dbReference>
<feature type="transmembrane region" description="Helical" evidence="9">
    <location>
        <begin position="6"/>
        <end position="30"/>
    </location>
</feature>
<feature type="region of interest" description="Disordered" evidence="8">
    <location>
        <begin position="345"/>
        <end position="365"/>
    </location>
</feature>
<dbReference type="Proteomes" id="UP001596201">
    <property type="component" value="Unassembled WGS sequence"/>
</dbReference>
<accession>A0ABD5R8D8</accession>
<evidence type="ECO:0000256" key="3">
    <source>
        <dbReference type="ARBA" id="ARBA00022692"/>
    </source>
</evidence>
<evidence type="ECO:0000256" key="8">
    <source>
        <dbReference type="SAM" id="MobiDB-lite"/>
    </source>
</evidence>
<dbReference type="CDD" id="cd04590">
    <property type="entry name" value="CBS_pair_CorC_HlyC_assoc"/>
    <property type="match status" value="1"/>
</dbReference>
<dbReference type="InterPro" id="IPR000644">
    <property type="entry name" value="CBS_dom"/>
</dbReference>
<keyword evidence="7" id="KW-0129">CBS domain</keyword>
<evidence type="ECO:0000256" key="7">
    <source>
        <dbReference type="PROSITE-ProRule" id="PRU00703"/>
    </source>
</evidence>
<evidence type="ECO:0000256" key="5">
    <source>
        <dbReference type="ARBA" id="ARBA00022989"/>
    </source>
</evidence>
<keyword evidence="6 9" id="KW-0472">Membrane</keyword>
<comment type="subcellular location">
    <subcellularLocation>
        <location evidence="1">Cell membrane</location>
        <topology evidence="1">Multi-pass membrane protein</topology>
    </subcellularLocation>
</comment>
<dbReference type="SMART" id="SM00116">
    <property type="entry name" value="CBS"/>
    <property type="match status" value="2"/>
</dbReference>
<dbReference type="AlphaFoldDB" id="A0ABD5R8D8"/>
<dbReference type="InterPro" id="IPR051676">
    <property type="entry name" value="UPF0053_domain"/>
</dbReference>
<dbReference type="RefSeq" id="WP_227228459.1">
    <property type="nucleotide sequence ID" value="NZ_JAJCVJ010000001.1"/>
</dbReference>
<gene>
    <name evidence="12" type="ORF">ACFPJ5_04505</name>
</gene>